<dbReference type="InterPro" id="IPR008507">
    <property type="entry name" value="DUF789"/>
</dbReference>
<dbReference type="EMBL" id="KI517464">
    <property type="protein sequence ID" value="ESQ40780.1"/>
    <property type="molecule type" value="Genomic_DNA"/>
</dbReference>
<evidence type="ECO:0000313" key="1">
    <source>
        <dbReference type="EMBL" id="ESQ40780.1"/>
    </source>
</evidence>
<name>V4KS62_EUTSA</name>
<evidence type="ECO:0000313" key="2">
    <source>
        <dbReference type="Proteomes" id="UP000030689"/>
    </source>
</evidence>
<protein>
    <submittedName>
        <fullName evidence="1">Uncharacterized protein</fullName>
    </submittedName>
</protein>
<dbReference type="KEGG" id="eus:EUTSA_v10014556mg"/>
<dbReference type="OrthoDB" id="1028818at2759"/>
<keyword evidence="2" id="KW-1185">Reference proteome</keyword>
<reference evidence="1 2" key="1">
    <citation type="journal article" date="2013" name="Front. Plant Sci.">
        <title>The Reference Genome of the Halophytic Plant Eutrema salsugineum.</title>
        <authorList>
            <person name="Yang R."/>
            <person name="Jarvis D.E."/>
            <person name="Chen H."/>
            <person name="Beilstein M.A."/>
            <person name="Grimwood J."/>
            <person name="Jenkins J."/>
            <person name="Shu S."/>
            <person name="Prochnik S."/>
            <person name="Xin M."/>
            <person name="Ma C."/>
            <person name="Schmutz J."/>
            <person name="Wing R.A."/>
            <person name="Mitchell-Olds T."/>
            <person name="Schumaker K.S."/>
            <person name="Wang X."/>
        </authorList>
    </citation>
    <scope>NUCLEOTIDE SEQUENCE [LARGE SCALE GENOMIC DNA]</scope>
</reference>
<dbReference type="Proteomes" id="UP000030689">
    <property type="component" value="Unassembled WGS sequence"/>
</dbReference>
<dbReference type="eggNOG" id="ENOG502QQ4H">
    <property type="taxonomic scope" value="Eukaryota"/>
</dbReference>
<accession>V4KS62</accession>
<dbReference type="OMA" id="EDCHLYF"/>
<dbReference type="Pfam" id="PF05623">
    <property type="entry name" value="DUF789"/>
    <property type="match status" value="1"/>
</dbReference>
<organism evidence="1 2">
    <name type="scientific">Eutrema salsugineum</name>
    <name type="common">Saltwater cress</name>
    <name type="synonym">Sisymbrium salsugineum</name>
    <dbReference type="NCBI Taxonomy" id="72664"/>
    <lineage>
        <taxon>Eukaryota</taxon>
        <taxon>Viridiplantae</taxon>
        <taxon>Streptophyta</taxon>
        <taxon>Embryophyta</taxon>
        <taxon>Tracheophyta</taxon>
        <taxon>Spermatophyta</taxon>
        <taxon>Magnoliopsida</taxon>
        <taxon>eudicotyledons</taxon>
        <taxon>Gunneridae</taxon>
        <taxon>Pentapetalae</taxon>
        <taxon>rosids</taxon>
        <taxon>malvids</taxon>
        <taxon>Brassicales</taxon>
        <taxon>Brassicaceae</taxon>
        <taxon>Eutremeae</taxon>
        <taxon>Eutrema</taxon>
    </lineage>
</organism>
<dbReference type="PANTHER" id="PTHR31343:SF50">
    <property type="entry name" value="GB|AAD11584.1"/>
    <property type="match status" value="1"/>
</dbReference>
<dbReference type="Gramene" id="ESQ40780">
    <property type="protein sequence ID" value="ESQ40780"/>
    <property type="gene ID" value="EUTSA_v10014556mg"/>
</dbReference>
<sequence length="236" mass="26762">MQSCLGSSSSRDKAEEVKKPHIGLKDIWSAYEEWSNYAVGVPLSLKHTRSNVTQYYVPTLSAIQIFTNKSGSSSRSFGTDCHLYFQYNETMRFDDRPPLILKVDELAKKHRGLNSLTSSDLSHRSWFSVAWSPLYQIPEVRTVKALSVSFLTYHSLTPFFPEIFPQDAKVVLPAFGVVTSKHPGKVWIMPGTSDQENLNIHEESAASWLGEVMFRHNDFELFMAEKANDLPLPSGW</sequence>
<dbReference type="PANTHER" id="PTHR31343">
    <property type="entry name" value="T15D22.8"/>
    <property type="match status" value="1"/>
</dbReference>
<proteinExistence type="predicted"/>
<dbReference type="AlphaFoldDB" id="V4KS62"/>
<gene>
    <name evidence="1" type="ORF">EUTSA_v10014556mg</name>
</gene>